<feature type="domain" description="Major facilitator superfamily (MFS) profile" evidence="8">
    <location>
        <begin position="49"/>
        <end position="470"/>
    </location>
</feature>
<dbReference type="GO" id="GO:0022857">
    <property type="term" value="F:transmembrane transporter activity"/>
    <property type="evidence" value="ECO:0007669"/>
    <property type="project" value="InterPro"/>
</dbReference>
<evidence type="ECO:0000256" key="4">
    <source>
        <dbReference type="ARBA" id="ARBA00022989"/>
    </source>
</evidence>
<dbReference type="InterPro" id="IPR036259">
    <property type="entry name" value="MFS_trans_sf"/>
</dbReference>
<dbReference type="PROSITE" id="PS50850">
    <property type="entry name" value="MFS"/>
    <property type="match status" value="1"/>
</dbReference>
<dbReference type="Pfam" id="PF07690">
    <property type="entry name" value="MFS_1"/>
    <property type="match status" value="1"/>
</dbReference>
<dbReference type="AlphaFoldDB" id="A0A0H5CA87"/>
<proteinExistence type="inferred from homology"/>
<evidence type="ECO:0000256" key="6">
    <source>
        <dbReference type="ARBA" id="ARBA00037968"/>
    </source>
</evidence>
<keyword evidence="4 7" id="KW-1133">Transmembrane helix</keyword>
<reference evidence="10" key="1">
    <citation type="journal article" date="2015" name="J. Biotechnol.">
        <title>The structure of the Cyberlindnera jadinii genome and its relation to Candida utilis analyzed by the occurrence of single nucleotide polymorphisms.</title>
        <authorList>
            <person name="Rupp O."/>
            <person name="Brinkrolf K."/>
            <person name="Buerth C."/>
            <person name="Kunigo M."/>
            <person name="Schneider J."/>
            <person name="Jaenicke S."/>
            <person name="Goesmann A."/>
            <person name="Puehler A."/>
            <person name="Jaeger K.-E."/>
            <person name="Ernst J.F."/>
        </authorList>
    </citation>
    <scope>NUCLEOTIDE SEQUENCE [LARGE SCALE GENOMIC DNA]</scope>
    <source>
        <strain evidence="10">ATCC 18201 / CBS 1600 / BCRC 20928 / JCM 3617 / NBRC 0987 / NRRL Y-1542</strain>
    </source>
</reference>
<dbReference type="GO" id="GO:0016020">
    <property type="term" value="C:membrane"/>
    <property type="evidence" value="ECO:0007669"/>
    <property type="project" value="UniProtKB-SubCell"/>
</dbReference>
<organism evidence="9 10">
    <name type="scientific">Cyberlindnera jadinii (strain ATCC 18201 / CBS 1600 / BCRC 20928 / JCM 3617 / NBRC 0987 / NRRL Y-1542)</name>
    <name type="common">Torula yeast</name>
    <name type="synonym">Candida utilis</name>
    <dbReference type="NCBI Taxonomy" id="983966"/>
    <lineage>
        <taxon>Eukaryota</taxon>
        <taxon>Fungi</taxon>
        <taxon>Dikarya</taxon>
        <taxon>Ascomycota</taxon>
        <taxon>Saccharomycotina</taxon>
        <taxon>Saccharomycetes</taxon>
        <taxon>Phaffomycetales</taxon>
        <taxon>Phaffomycetaceae</taxon>
        <taxon>Cyberlindnera</taxon>
    </lineage>
</organism>
<feature type="transmembrane region" description="Helical" evidence="7">
    <location>
        <begin position="410"/>
        <end position="432"/>
    </location>
</feature>
<accession>A0A0H5CA87</accession>
<dbReference type="FunFam" id="1.20.1250.20:FF:000065">
    <property type="entry name" value="Putative MFS pantothenate transporter"/>
    <property type="match status" value="1"/>
</dbReference>
<dbReference type="EMBL" id="CDQK01000001">
    <property type="protein sequence ID" value="CEP20214.1"/>
    <property type="molecule type" value="Genomic_DNA"/>
</dbReference>
<feature type="transmembrane region" description="Helical" evidence="7">
    <location>
        <begin position="376"/>
        <end position="398"/>
    </location>
</feature>
<feature type="transmembrane region" description="Helical" evidence="7">
    <location>
        <begin position="320"/>
        <end position="339"/>
    </location>
</feature>
<comment type="similarity">
    <text evidence="6">Belongs to the major facilitator superfamily. Allantoate permease family.</text>
</comment>
<feature type="transmembrane region" description="Helical" evidence="7">
    <location>
        <begin position="114"/>
        <end position="133"/>
    </location>
</feature>
<name>A0A0H5CA87_CYBJN</name>
<evidence type="ECO:0000313" key="10">
    <source>
        <dbReference type="Proteomes" id="UP000038830"/>
    </source>
</evidence>
<evidence type="ECO:0000256" key="7">
    <source>
        <dbReference type="SAM" id="Phobius"/>
    </source>
</evidence>
<dbReference type="PANTHER" id="PTHR43791">
    <property type="entry name" value="PERMEASE-RELATED"/>
    <property type="match status" value="1"/>
</dbReference>
<protein>
    <recommendedName>
        <fullName evidence="8">Major facilitator superfamily (MFS) profile domain-containing protein</fullName>
    </recommendedName>
</protein>
<feature type="transmembrane region" description="Helical" evidence="7">
    <location>
        <begin position="444"/>
        <end position="466"/>
    </location>
</feature>
<evidence type="ECO:0000256" key="5">
    <source>
        <dbReference type="ARBA" id="ARBA00023136"/>
    </source>
</evidence>
<feature type="transmembrane region" description="Helical" evidence="7">
    <location>
        <begin position="211"/>
        <end position="231"/>
    </location>
</feature>
<comment type="subcellular location">
    <subcellularLocation>
        <location evidence="1">Membrane</location>
        <topology evidence="1">Multi-pass membrane protein</topology>
    </subcellularLocation>
</comment>
<dbReference type="Proteomes" id="UP000038830">
    <property type="component" value="Unassembled WGS sequence"/>
</dbReference>
<gene>
    <name evidence="9" type="ORF">BN1211_0003</name>
</gene>
<dbReference type="PANTHER" id="PTHR43791:SF64">
    <property type="entry name" value="MAJOR FACILITATOR SUPERFAMILY (MFS) PROFILE DOMAIN-CONTAINING PROTEIN"/>
    <property type="match status" value="1"/>
</dbReference>
<keyword evidence="2" id="KW-0813">Transport</keyword>
<evidence type="ECO:0000256" key="1">
    <source>
        <dbReference type="ARBA" id="ARBA00004141"/>
    </source>
</evidence>
<evidence type="ECO:0000256" key="3">
    <source>
        <dbReference type="ARBA" id="ARBA00022692"/>
    </source>
</evidence>
<evidence type="ECO:0000313" key="9">
    <source>
        <dbReference type="EMBL" id="CEP20214.1"/>
    </source>
</evidence>
<feature type="transmembrane region" description="Helical" evidence="7">
    <location>
        <begin position="281"/>
        <end position="300"/>
    </location>
</feature>
<feature type="transmembrane region" description="Helical" evidence="7">
    <location>
        <begin position="351"/>
        <end position="370"/>
    </location>
</feature>
<dbReference type="Gene3D" id="1.20.1250.20">
    <property type="entry name" value="MFS general substrate transporter like domains"/>
    <property type="match status" value="1"/>
</dbReference>
<keyword evidence="5 7" id="KW-0472">Membrane</keyword>
<dbReference type="InterPro" id="IPR020846">
    <property type="entry name" value="MFS_dom"/>
</dbReference>
<keyword evidence="3 7" id="KW-0812">Transmembrane</keyword>
<evidence type="ECO:0000256" key="2">
    <source>
        <dbReference type="ARBA" id="ARBA00022448"/>
    </source>
</evidence>
<dbReference type="SUPFAM" id="SSF103473">
    <property type="entry name" value="MFS general substrate transporter"/>
    <property type="match status" value="1"/>
</dbReference>
<feature type="transmembrane region" description="Helical" evidence="7">
    <location>
        <begin position="145"/>
        <end position="166"/>
    </location>
</feature>
<dbReference type="InterPro" id="IPR011701">
    <property type="entry name" value="MFS"/>
</dbReference>
<evidence type="ECO:0000259" key="8">
    <source>
        <dbReference type="PROSITE" id="PS50850"/>
    </source>
</evidence>
<sequence length="509" mass="58137">MSKRTEQVQVTSDEIVLKDEPSFWRKVFPKVEYKSPREKKFVRKVDLFLLTWTTVAYFMKSIDQSNVSNAYVSGMKEALNFQGKDYNWLDTYFKIGYSISLIPSQILMNKVKPAYLLSTFEIIWGVLVALCSIPKSPQGLYPLRFFIGFFEASSWPGIIITLMNYYTKEELATRIGIFQASYYAGNMLSGFLQSAIYKTLNGVHGLEGFEWLFIINGLMTIAVGLSGYFFIPDTPQNGGSKIWMNESDVEIAVERMQRVGRETTRRFRFKEFYEVFLDWRLWLFLAAYCPKAWCAAFSYFNLWLKSIAHEDGSRVWSVEQVNLIPIGGNAISMVSVIFWAKVSDLTQSPGYVLGIQLLIDFFSNIVLAIWPSNNGIKYAAFFMIPISDGVTSLLISLLAEVYALSPEKRAIATGAAVVLVYANNAWLTLYLWPANQAPNFKWGYKMSILFVGVSFFSSISYVIFVYKKAVKRNEELNRIRASDNGVIEVSDPEYAEEDSDSFKNYTHSK</sequence>